<dbReference type="Proteomes" id="UP000054532">
    <property type="component" value="Unassembled WGS sequence"/>
</dbReference>
<dbReference type="EMBL" id="KI696884">
    <property type="protein sequence ID" value="ETM30674.1"/>
    <property type="molecule type" value="Genomic_DNA"/>
</dbReference>
<accession>W2M5A3</accession>
<protein>
    <submittedName>
        <fullName evidence="1">Uncharacterized protein</fullName>
    </submittedName>
</protein>
<dbReference type="AlphaFoldDB" id="W2M5A3"/>
<feature type="non-terminal residue" evidence="1">
    <location>
        <position position="54"/>
    </location>
</feature>
<name>W2M5A3_PHYNI</name>
<reference evidence="1" key="1">
    <citation type="submission" date="2013-11" db="EMBL/GenBank/DDBJ databases">
        <title>The Genome Sequence of Phytophthora parasitica IAC_01/95.</title>
        <authorList>
            <consortium name="The Broad Institute Genomics Platform"/>
            <person name="Russ C."/>
            <person name="Tyler B."/>
            <person name="Panabieres F."/>
            <person name="Shan W."/>
            <person name="Tripathy S."/>
            <person name="Grunwald N."/>
            <person name="Machado M."/>
            <person name="Johnson C.S."/>
            <person name="Arredondo F."/>
            <person name="Hong C."/>
            <person name="Coffey M."/>
            <person name="Young S.K."/>
            <person name="Zeng Q."/>
            <person name="Gargeya S."/>
            <person name="Fitzgerald M."/>
            <person name="Abouelleil A."/>
            <person name="Alvarado L."/>
            <person name="Chapman S.B."/>
            <person name="Gainer-Dewar J."/>
            <person name="Goldberg J."/>
            <person name="Griggs A."/>
            <person name="Gujja S."/>
            <person name="Hansen M."/>
            <person name="Howarth C."/>
            <person name="Imamovic A."/>
            <person name="Ireland A."/>
            <person name="Larimer J."/>
            <person name="McCowan C."/>
            <person name="Murphy C."/>
            <person name="Pearson M."/>
            <person name="Poon T.W."/>
            <person name="Priest M."/>
            <person name="Roberts A."/>
            <person name="Saif S."/>
            <person name="Shea T."/>
            <person name="Sykes S."/>
            <person name="Wortman J."/>
            <person name="Nusbaum C."/>
            <person name="Birren B."/>
        </authorList>
    </citation>
    <scope>NUCLEOTIDE SEQUENCE [LARGE SCALE GENOMIC DNA]</scope>
    <source>
        <strain evidence="1">IAC_01/95</strain>
    </source>
</reference>
<evidence type="ECO:0000313" key="1">
    <source>
        <dbReference type="EMBL" id="ETM30674.1"/>
    </source>
</evidence>
<gene>
    <name evidence="1" type="ORF">L914_21651</name>
</gene>
<organism evidence="1">
    <name type="scientific">Phytophthora nicotianae</name>
    <name type="common">Potato buckeye rot agent</name>
    <name type="synonym">Phytophthora parasitica</name>
    <dbReference type="NCBI Taxonomy" id="4792"/>
    <lineage>
        <taxon>Eukaryota</taxon>
        <taxon>Sar</taxon>
        <taxon>Stramenopiles</taxon>
        <taxon>Oomycota</taxon>
        <taxon>Peronosporomycetes</taxon>
        <taxon>Peronosporales</taxon>
        <taxon>Peronosporaceae</taxon>
        <taxon>Phytophthora</taxon>
    </lineage>
</organism>
<feature type="non-terminal residue" evidence="1">
    <location>
        <position position="1"/>
    </location>
</feature>
<sequence>GDAAFFLCASATGKMLKPFIVFARKPGCRRASQLNSSPLVACRWSTQSKKRKNL</sequence>
<proteinExistence type="predicted"/>